<evidence type="ECO:0000313" key="1">
    <source>
        <dbReference type="EMBL" id="JAD33453.1"/>
    </source>
</evidence>
<proteinExistence type="predicted"/>
<protein>
    <submittedName>
        <fullName evidence="1">Uncharacterized protein</fullName>
    </submittedName>
</protein>
<organism evidence="1">
    <name type="scientific">Arundo donax</name>
    <name type="common">Giant reed</name>
    <name type="synonym">Donax arundinaceus</name>
    <dbReference type="NCBI Taxonomy" id="35708"/>
    <lineage>
        <taxon>Eukaryota</taxon>
        <taxon>Viridiplantae</taxon>
        <taxon>Streptophyta</taxon>
        <taxon>Embryophyta</taxon>
        <taxon>Tracheophyta</taxon>
        <taxon>Spermatophyta</taxon>
        <taxon>Magnoliopsida</taxon>
        <taxon>Liliopsida</taxon>
        <taxon>Poales</taxon>
        <taxon>Poaceae</taxon>
        <taxon>PACMAD clade</taxon>
        <taxon>Arundinoideae</taxon>
        <taxon>Arundineae</taxon>
        <taxon>Arundo</taxon>
    </lineage>
</organism>
<reference evidence="1" key="1">
    <citation type="submission" date="2014-09" db="EMBL/GenBank/DDBJ databases">
        <authorList>
            <person name="Magalhaes I.L.F."/>
            <person name="Oliveira U."/>
            <person name="Santos F.R."/>
            <person name="Vidigal T.H.D.A."/>
            <person name="Brescovit A.D."/>
            <person name="Santos A.J."/>
        </authorList>
    </citation>
    <scope>NUCLEOTIDE SEQUENCE</scope>
    <source>
        <tissue evidence="1">Shoot tissue taken approximately 20 cm above the soil surface</tissue>
    </source>
</reference>
<sequence>MHSSSDHLFLKDCTHAPPRFILKITLISTTS</sequence>
<dbReference type="AlphaFoldDB" id="A0A0A8Z6Y1"/>
<reference evidence="1" key="2">
    <citation type="journal article" date="2015" name="Data Brief">
        <title>Shoot transcriptome of the giant reed, Arundo donax.</title>
        <authorList>
            <person name="Barrero R.A."/>
            <person name="Guerrero F.D."/>
            <person name="Moolhuijzen P."/>
            <person name="Goolsby J.A."/>
            <person name="Tidwell J."/>
            <person name="Bellgard S.E."/>
            <person name="Bellgard M.I."/>
        </authorList>
    </citation>
    <scope>NUCLEOTIDE SEQUENCE</scope>
    <source>
        <tissue evidence="1">Shoot tissue taken approximately 20 cm above the soil surface</tissue>
    </source>
</reference>
<accession>A0A0A8Z6Y1</accession>
<dbReference type="EMBL" id="GBRH01264442">
    <property type="protein sequence ID" value="JAD33453.1"/>
    <property type="molecule type" value="Transcribed_RNA"/>
</dbReference>
<name>A0A0A8Z6Y1_ARUDO</name>